<keyword evidence="3 5" id="KW-0697">Rotamase</keyword>
<evidence type="ECO:0000256" key="1">
    <source>
        <dbReference type="ARBA" id="ARBA00000971"/>
    </source>
</evidence>
<dbReference type="InterPro" id="IPR046357">
    <property type="entry name" value="PPIase_dom_sf"/>
</dbReference>
<keyword evidence="7" id="KW-0732">Signal</keyword>
<keyword evidence="9" id="KW-1185">Reference proteome</keyword>
<dbReference type="GeneID" id="101235335"/>
<dbReference type="EC" id="5.2.1.8" evidence="2 5"/>
<evidence type="ECO:0000256" key="6">
    <source>
        <dbReference type="SAM" id="Phobius"/>
    </source>
</evidence>
<feature type="chain" id="PRO_5047198352" description="peptidylprolyl isomerase" evidence="7">
    <location>
        <begin position="32"/>
        <end position="194"/>
    </location>
</feature>
<reference evidence="10" key="1">
    <citation type="submission" date="2025-08" db="UniProtKB">
        <authorList>
            <consortium name="RefSeq"/>
        </authorList>
    </citation>
    <scope>IDENTIFICATION</scope>
</reference>
<keyword evidence="6" id="KW-1133">Transmembrane helix</keyword>
<dbReference type="PANTHER" id="PTHR45779:SF5">
    <property type="entry name" value="PEPTIDYLPROLYL ISOMERASE"/>
    <property type="match status" value="1"/>
</dbReference>
<keyword evidence="4 5" id="KW-0413">Isomerase</keyword>
<dbReference type="PANTHER" id="PTHR45779">
    <property type="entry name" value="PEPTIDYLPROLYL ISOMERASE"/>
    <property type="match status" value="1"/>
</dbReference>
<dbReference type="InterPro" id="IPR044609">
    <property type="entry name" value="FKBP2/11"/>
</dbReference>
<sequence>MDLMYFFKQWASCMLSRLLFFLLIYISECFGLPGELEVIIDHVPDHCEDFARLGDTVYVDYTGLLKDGRVFDASVLNGRGPASFQIGSGHVVKGWEKGMIGMCIGEKRKLIIPPHLGYGSQGFDDVIPGDASLFYHVHLVNVERDSIFDKFLRSMAFFIWPLGLFLLVYYCYHKVAKALTKDRMAVRRLKRKRL</sequence>
<evidence type="ECO:0000313" key="10">
    <source>
        <dbReference type="RefSeq" id="XP_065651843.1"/>
    </source>
</evidence>
<evidence type="ECO:0000256" key="2">
    <source>
        <dbReference type="ARBA" id="ARBA00013194"/>
    </source>
</evidence>
<protein>
    <recommendedName>
        <fullName evidence="2 5">peptidylprolyl isomerase</fullName>
        <ecNumber evidence="2 5">5.2.1.8</ecNumber>
    </recommendedName>
</protein>
<evidence type="ECO:0000313" key="9">
    <source>
        <dbReference type="Proteomes" id="UP001652625"/>
    </source>
</evidence>
<feature type="transmembrane region" description="Helical" evidence="6">
    <location>
        <begin position="151"/>
        <end position="172"/>
    </location>
</feature>
<feature type="domain" description="PPIase FKBP-type" evidence="8">
    <location>
        <begin position="54"/>
        <end position="143"/>
    </location>
</feature>
<evidence type="ECO:0000256" key="5">
    <source>
        <dbReference type="PROSITE-ProRule" id="PRU00277"/>
    </source>
</evidence>
<dbReference type="InterPro" id="IPR001179">
    <property type="entry name" value="PPIase_FKBP_dom"/>
</dbReference>
<gene>
    <name evidence="10" type="primary">LOC101235335</name>
</gene>
<proteinExistence type="predicted"/>
<dbReference type="Pfam" id="PF00254">
    <property type="entry name" value="FKBP_C"/>
    <property type="match status" value="1"/>
</dbReference>
<accession>A0ABM4BRT3</accession>
<comment type="catalytic activity">
    <reaction evidence="1 5">
        <text>[protein]-peptidylproline (omega=180) = [protein]-peptidylproline (omega=0)</text>
        <dbReference type="Rhea" id="RHEA:16237"/>
        <dbReference type="Rhea" id="RHEA-COMP:10747"/>
        <dbReference type="Rhea" id="RHEA-COMP:10748"/>
        <dbReference type="ChEBI" id="CHEBI:83833"/>
        <dbReference type="ChEBI" id="CHEBI:83834"/>
        <dbReference type="EC" id="5.2.1.8"/>
    </reaction>
</comment>
<dbReference type="SUPFAM" id="SSF54534">
    <property type="entry name" value="FKBP-like"/>
    <property type="match status" value="1"/>
</dbReference>
<evidence type="ECO:0000256" key="7">
    <source>
        <dbReference type="SAM" id="SignalP"/>
    </source>
</evidence>
<keyword evidence="6" id="KW-0812">Transmembrane</keyword>
<dbReference type="Proteomes" id="UP001652625">
    <property type="component" value="Chromosome 04"/>
</dbReference>
<organism evidence="9 10">
    <name type="scientific">Hydra vulgaris</name>
    <name type="common">Hydra</name>
    <name type="synonym">Hydra attenuata</name>
    <dbReference type="NCBI Taxonomy" id="6087"/>
    <lineage>
        <taxon>Eukaryota</taxon>
        <taxon>Metazoa</taxon>
        <taxon>Cnidaria</taxon>
        <taxon>Hydrozoa</taxon>
        <taxon>Hydroidolina</taxon>
        <taxon>Anthoathecata</taxon>
        <taxon>Aplanulata</taxon>
        <taxon>Hydridae</taxon>
        <taxon>Hydra</taxon>
    </lineage>
</organism>
<keyword evidence="6" id="KW-0472">Membrane</keyword>
<dbReference type="Gene3D" id="3.10.50.40">
    <property type="match status" value="1"/>
</dbReference>
<evidence type="ECO:0000256" key="3">
    <source>
        <dbReference type="ARBA" id="ARBA00023110"/>
    </source>
</evidence>
<dbReference type="PROSITE" id="PS50059">
    <property type="entry name" value="FKBP_PPIASE"/>
    <property type="match status" value="1"/>
</dbReference>
<evidence type="ECO:0000259" key="8">
    <source>
        <dbReference type="PROSITE" id="PS50059"/>
    </source>
</evidence>
<dbReference type="RefSeq" id="XP_065651843.1">
    <property type="nucleotide sequence ID" value="XM_065795771.1"/>
</dbReference>
<feature type="signal peptide" evidence="7">
    <location>
        <begin position="1"/>
        <end position="31"/>
    </location>
</feature>
<evidence type="ECO:0000256" key="4">
    <source>
        <dbReference type="ARBA" id="ARBA00023235"/>
    </source>
</evidence>
<name>A0ABM4BRT3_HYDVU</name>